<accession>A0A7S0L3U4</accession>
<evidence type="ECO:0000313" key="4">
    <source>
        <dbReference type="EMBL" id="CAD8599946.1"/>
    </source>
</evidence>
<dbReference type="InterPro" id="IPR039038">
    <property type="entry name" value="ASPH"/>
</dbReference>
<proteinExistence type="inferred from homology"/>
<dbReference type="EMBL" id="HBEY01006671">
    <property type="protein sequence ID" value="CAD8599946.1"/>
    <property type="molecule type" value="Transcribed_RNA"/>
</dbReference>
<dbReference type="SUPFAM" id="SSF51197">
    <property type="entry name" value="Clavaminate synthase-like"/>
    <property type="match status" value="1"/>
</dbReference>
<gene>
    <name evidence="4" type="ORF">CPEL01642_LOCUS3276</name>
</gene>
<dbReference type="GO" id="GO:0062101">
    <property type="term" value="F:peptidyl-aspartic acid 3-dioxygenase activity"/>
    <property type="evidence" value="ECO:0007669"/>
    <property type="project" value="InterPro"/>
</dbReference>
<dbReference type="InterPro" id="IPR027443">
    <property type="entry name" value="IPNS-like_sf"/>
</dbReference>
<dbReference type="PANTHER" id="PTHR12366">
    <property type="entry name" value="ASPARTYL/ASPARAGINYL BETA-HYDROXYLASE"/>
    <property type="match status" value="1"/>
</dbReference>
<evidence type="ECO:0000256" key="2">
    <source>
        <dbReference type="SAM" id="MobiDB-lite"/>
    </source>
</evidence>
<dbReference type="Pfam" id="PF05118">
    <property type="entry name" value="Asp_Arg_Hydrox"/>
    <property type="match status" value="1"/>
</dbReference>
<dbReference type="PANTHER" id="PTHR12366:SF29">
    <property type="entry name" value="ASPARTYL BETA-HYDROXYLASE, ISOFORM L"/>
    <property type="match status" value="1"/>
</dbReference>
<comment type="similarity">
    <text evidence="1">Belongs to the aspartyl/asparaginyl beta-hydroxylase family.</text>
</comment>
<feature type="compositionally biased region" description="Low complexity" evidence="2">
    <location>
        <begin position="37"/>
        <end position="46"/>
    </location>
</feature>
<feature type="domain" description="Aspartyl/asparaginy/proline hydroxylase" evidence="3">
    <location>
        <begin position="323"/>
        <end position="491"/>
    </location>
</feature>
<feature type="region of interest" description="Disordered" evidence="2">
    <location>
        <begin position="28"/>
        <end position="50"/>
    </location>
</feature>
<evidence type="ECO:0000256" key="1">
    <source>
        <dbReference type="ARBA" id="ARBA00007730"/>
    </source>
</evidence>
<name>A0A7S0L3U4_9EUKA</name>
<dbReference type="AlphaFoldDB" id="A0A7S0L3U4"/>
<dbReference type="Gene3D" id="2.60.120.330">
    <property type="entry name" value="B-lactam Antibiotic, Isopenicillin N Synthase, Chain"/>
    <property type="match status" value="1"/>
</dbReference>
<dbReference type="GO" id="GO:0005783">
    <property type="term" value="C:endoplasmic reticulum"/>
    <property type="evidence" value="ECO:0007669"/>
    <property type="project" value="TreeGrafter"/>
</dbReference>
<reference evidence="4" key="1">
    <citation type="submission" date="2021-01" db="EMBL/GenBank/DDBJ databases">
        <authorList>
            <person name="Corre E."/>
            <person name="Pelletier E."/>
            <person name="Niang G."/>
            <person name="Scheremetjew M."/>
            <person name="Finn R."/>
            <person name="Kale V."/>
            <person name="Holt S."/>
            <person name="Cochrane G."/>
            <person name="Meng A."/>
            <person name="Brown T."/>
            <person name="Cohen L."/>
        </authorList>
    </citation>
    <scope>NUCLEOTIDE SEQUENCE</scope>
    <source>
        <strain evidence="4">PLY182g</strain>
    </source>
</reference>
<evidence type="ECO:0000259" key="3">
    <source>
        <dbReference type="Pfam" id="PF05118"/>
    </source>
</evidence>
<organism evidence="4">
    <name type="scientific">Coccolithus braarudii</name>
    <dbReference type="NCBI Taxonomy" id="221442"/>
    <lineage>
        <taxon>Eukaryota</taxon>
        <taxon>Haptista</taxon>
        <taxon>Haptophyta</taxon>
        <taxon>Prymnesiophyceae</taxon>
        <taxon>Coccolithales</taxon>
        <taxon>Coccolithaceae</taxon>
        <taxon>Coccolithus</taxon>
    </lineage>
</organism>
<dbReference type="InterPro" id="IPR007803">
    <property type="entry name" value="Asp/Arg/Pro-Hydrxlase"/>
</dbReference>
<protein>
    <recommendedName>
        <fullName evidence="3">Aspartyl/asparaginy/proline hydroxylase domain-containing protein</fullName>
    </recommendedName>
</protein>
<sequence length="522" mass="58134">MNVAFSGHCCSVSRLSTRQNWRHARTWRPHASLGEQSSSESTSASTTDDHALALRSSRAQPSALVQKFEPYLLELRAELRGVAIEAAAVVTGANMLDSGPSDSDSDDADRVAERCVADALSESQRIGVRIGSLLKLIKDDLMPRMPTDSEALFLAASAYFISNHFDAALQLLQRSLMAEQRVLETEVARRHYLVALCVIRLLDQRTTSAEVRKATGCERLSARRREELLSLMESSLLTAIRLGPAGFFSPYIDIDYYARLRHGDEQLGAVAQLSKRLADEAASTGRYWRNGWQRPSHFLRGLRSQPFYDAGELDFAPSLLRMFATIREEVLGTLAPPRGAQTSAWDAVGSKHDACDRDLAEGGVWKEVVLLNGDDKVAASTRSNRKRCPRTAALLDEMFAASDLARVGIGECTFSALGPGAHLQPHCGSTNARLTVHLPLIVPQGCSIRVGDELRTYREGELLVFDDSWEHEVWNRHEADQRVVLLIRFWHVDLQPCQYAATKREMKHHLARHRRTTTMPPL</sequence>